<proteinExistence type="predicted"/>
<dbReference type="Proteomes" id="UP000595437">
    <property type="component" value="Chromosome 6"/>
</dbReference>
<gene>
    <name evidence="1" type="ORF">FKW44_009804</name>
</gene>
<keyword evidence="2" id="KW-1185">Reference proteome</keyword>
<evidence type="ECO:0000313" key="1">
    <source>
        <dbReference type="EMBL" id="QQP49225.1"/>
    </source>
</evidence>
<evidence type="ECO:0000313" key="2">
    <source>
        <dbReference type="Proteomes" id="UP000595437"/>
    </source>
</evidence>
<sequence>MAQEYNVSARTIGRAVKADRASPFKYKIHLLNEATRVRKARSSWFSNGTQTTLVWL</sequence>
<organism evidence="1 2">
    <name type="scientific">Caligus rogercresseyi</name>
    <name type="common">Sea louse</name>
    <dbReference type="NCBI Taxonomy" id="217165"/>
    <lineage>
        <taxon>Eukaryota</taxon>
        <taxon>Metazoa</taxon>
        <taxon>Ecdysozoa</taxon>
        <taxon>Arthropoda</taxon>
        <taxon>Crustacea</taxon>
        <taxon>Multicrustacea</taxon>
        <taxon>Hexanauplia</taxon>
        <taxon>Copepoda</taxon>
        <taxon>Siphonostomatoida</taxon>
        <taxon>Caligidae</taxon>
        <taxon>Caligus</taxon>
    </lineage>
</organism>
<dbReference type="EMBL" id="CP045895">
    <property type="protein sequence ID" value="QQP49225.1"/>
    <property type="molecule type" value="Genomic_DNA"/>
</dbReference>
<protein>
    <submittedName>
        <fullName evidence="1">Uncharacterized protein</fullName>
    </submittedName>
</protein>
<accession>A0A7T8K942</accession>
<reference evidence="2" key="1">
    <citation type="submission" date="2021-01" db="EMBL/GenBank/DDBJ databases">
        <title>Caligus Genome Assembly.</title>
        <authorList>
            <person name="Gallardo-Escarate C."/>
        </authorList>
    </citation>
    <scope>NUCLEOTIDE SEQUENCE [LARGE SCALE GENOMIC DNA]</scope>
</reference>
<dbReference type="AlphaFoldDB" id="A0A7T8K942"/>
<name>A0A7T8K942_CALRO</name>